<comment type="caution">
    <text evidence="2">The sequence shown here is derived from an EMBL/GenBank/DDBJ whole genome shotgun (WGS) entry which is preliminary data.</text>
</comment>
<dbReference type="Gene3D" id="2.40.30.10">
    <property type="entry name" value="Translation factors"/>
    <property type="match status" value="1"/>
</dbReference>
<dbReference type="STRING" id="1802782.A2544_00500"/>
<feature type="domain" description="tRNA-specific 2-thiouridylase MnmA-like C-terminal" evidence="1">
    <location>
        <begin position="2"/>
        <end position="71"/>
    </location>
</feature>
<accession>A0A1G2V8Z9</accession>
<evidence type="ECO:0000313" key="3">
    <source>
        <dbReference type="Proteomes" id="UP000176868"/>
    </source>
</evidence>
<gene>
    <name evidence="2" type="ORF">A2544_00500</name>
</gene>
<dbReference type="Proteomes" id="UP000176868">
    <property type="component" value="Unassembled WGS sequence"/>
</dbReference>
<sequence>MVKDVNWISELATTRLSARIRYRGEKIPVIVKLGHGVSKQITVEFQKPMRGLSLGQSIVFYENEICLGGGVMDKILK</sequence>
<dbReference type="EMBL" id="MHWZ01000006">
    <property type="protein sequence ID" value="OHB18121.1"/>
    <property type="molecule type" value="Genomic_DNA"/>
</dbReference>
<organism evidence="2 3">
    <name type="scientific">Candidatus Zambryskibacteria bacterium RIFOXYD2_FULL_43_10</name>
    <dbReference type="NCBI Taxonomy" id="1802782"/>
    <lineage>
        <taxon>Bacteria</taxon>
        <taxon>Candidatus Zambryskiibacteriota</taxon>
    </lineage>
</organism>
<proteinExistence type="predicted"/>
<reference evidence="2 3" key="1">
    <citation type="journal article" date="2016" name="Nat. Commun.">
        <title>Thousands of microbial genomes shed light on interconnected biogeochemical processes in an aquifer system.</title>
        <authorList>
            <person name="Anantharaman K."/>
            <person name="Brown C.T."/>
            <person name="Hug L.A."/>
            <person name="Sharon I."/>
            <person name="Castelle C.J."/>
            <person name="Probst A.J."/>
            <person name="Thomas B.C."/>
            <person name="Singh A."/>
            <person name="Wilkins M.J."/>
            <person name="Karaoz U."/>
            <person name="Brodie E.L."/>
            <person name="Williams K.H."/>
            <person name="Hubbard S.S."/>
            <person name="Banfield J.F."/>
        </authorList>
    </citation>
    <scope>NUCLEOTIDE SEQUENCE [LARGE SCALE GENOMIC DNA]</scope>
</reference>
<dbReference type="AlphaFoldDB" id="A0A1G2V8Z9"/>
<dbReference type="Pfam" id="PF20258">
    <property type="entry name" value="tRNA_Me_trans_C"/>
    <property type="match status" value="1"/>
</dbReference>
<evidence type="ECO:0000259" key="1">
    <source>
        <dbReference type="Pfam" id="PF20258"/>
    </source>
</evidence>
<name>A0A1G2V8Z9_9BACT</name>
<evidence type="ECO:0000313" key="2">
    <source>
        <dbReference type="EMBL" id="OHB18121.1"/>
    </source>
</evidence>
<dbReference type="InterPro" id="IPR046885">
    <property type="entry name" value="MnmA-like_C"/>
</dbReference>
<protein>
    <recommendedName>
        <fullName evidence="1">tRNA-specific 2-thiouridylase MnmA-like C-terminal domain-containing protein</fullName>
    </recommendedName>
</protein>